<keyword evidence="2" id="KW-0732">Signal</keyword>
<accession>A0ABS3V978</accession>
<feature type="chain" id="PRO_5045289920" evidence="2">
    <location>
        <begin position="31"/>
        <end position="360"/>
    </location>
</feature>
<sequence length="360" mass="37460">MILIAPRRLCAILTAGLLAATLLAPGVAMAAPRTGSVPACLMHPLPLPAGGGLAWDAMFVDPAGRFIVGTGRRATDQGQEPVLVRWDGPRVTVLTRSPGLLVAVNRHGVLVGDSSTGAGNRPWRFRDGQVEWLPLPPNGIGGYVTAVNSRGDIVGYGGYLEYPVTLRWPVDRPDTVEVLEPGGLPVAILDDGTIVGEVPGEEDRSSHGPGARGPGARGAGGERGVAPPPVAWVRRPDGRVDRLTAPGAVKSTVRVARGNWAVGQVADTADGQYGQMVRWDLRTGVATPVRPGLIAMTGVNASGGLLSDSVVDHLDRRVPLRSVVSGPVNRVVAEAIADNGLVVGRAVGRQVSLPVRWSGC</sequence>
<evidence type="ECO:0000256" key="2">
    <source>
        <dbReference type="SAM" id="SignalP"/>
    </source>
</evidence>
<feature type="signal peptide" evidence="2">
    <location>
        <begin position="1"/>
        <end position="30"/>
    </location>
</feature>
<gene>
    <name evidence="3" type="ORF">JQN83_15305</name>
</gene>
<name>A0ABS3V978_9ACTN</name>
<dbReference type="RefSeq" id="WP_208567809.1">
    <property type="nucleotide sequence ID" value="NZ_JAGFWR010000007.1"/>
</dbReference>
<dbReference type="EMBL" id="JAGFWR010000007">
    <property type="protein sequence ID" value="MBO4162165.1"/>
    <property type="molecule type" value="Genomic_DNA"/>
</dbReference>
<protein>
    <submittedName>
        <fullName evidence="3">Uncharacterized protein</fullName>
    </submittedName>
</protein>
<proteinExistence type="predicted"/>
<keyword evidence="4" id="KW-1185">Reference proteome</keyword>
<evidence type="ECO:0000313" key="3">
    <source>
        <dbReference type="EMBL" id="MBO4162165.1"/>
    </source>
</evidence>
<organism evidence="3 4">
    <name type="scientific">Micromonospora antibiotica</name>
    <dbReference type="NCBI Taxonomy" id="2807623"/>
    <lineage>
        <taxon>Bacteria</taxon>
        <taxon>Bacillati</taxon>
        <taxon>Actinomycetota</taxon>
        <taxon>Actinomycetes</taxon>
        <taxon>Micromonosporales</taxon>
        <taxon>Micromonosporaceae</taxon>
        <taxon>Micromonospora</taxon>
    </lineage>
</organism>
<feature type="compositionally biased region" description="Gly residues" evidence="1">
    <location>
        <begin position="210"/>
        <end position="223"/>
    </location>
</feature>
<feature type="region of interest" description="Disordered" evidence="1">
    <location>
        <begin position="196"/>
        <end position="235"/>
    </location>
</feature>
<evidence type="ECO:0000256" key="1">
    <source>
        <dbReference type="SAM" id="MobiDB-lite"/>
    </source>
</evidence>
<reference evidence="3 4" key="1">
    <citation type="submission" date="2021-03" db="EMBL/GenBank/DDBJ databases">
        <authorList>
            <person name="Lee D.-H."/>
        </authorList>
    </citation>
    <scope>NUCLEOTIDE SEQUENCE [LARGE SCALE GENOMIC DNA]</scope>
    <source>
        <strain evidence="3 4">MMS20-R2-23</strain>
    </source>
</reference>
<comment type="caution">
    <text evidence="3">The sequence shown here is derived from an EMBL/GenBank/DDBJ whole genome shotgun (WGS) entry which is preliminary data.</text>
</comment>
<dbReference type="Proteomes" id="UP000671399">
    <property type="component" value="Unassembled WGS sequence"/>
</dbReference>
<evidence type="ECO:0000313" key="4">
    <source>
        <dbReference type="Proteomes" id="UP000671399"/>
    </source>
</evidence>